<gene>
    <name evidence="2" type="ORF">DASC09_003240</name>
</gene>
<evidence type="ECO:0000313" key="2">
    <source>
        <dbReference type="EMBL" id="GMM32999.1"/>
    </source>
</evidence>
<proteinExistence type="predicted"/>
<comment type="caution">
    <text evidence="2">The sequence shown here is derived from an EMBL/GenBank/DDBJ whole genome shotgun (WGS) entry which is preliminary data.</text>
</comment>
<feature type="region of interest" description="Disordered" evidence="1">
    <location>
        <begin position="636"/>
        <end position="667"/>
    </location>
</feature>
<dbReference type="GeneID" id="90070978"/>
<keyword evidence="3" id="KW-1185">Reference proteome</keyword>
<dbReference type="SUPFAM" id="SSF50978">
    <property type="entry name" value="WD40 repeat-like"/>
    <property type="match status" value="1"/>
</dbReference>
<evidence type="ECO:0008006" key="4">
    <source>
        <dbReference type="Google" id="ProtNLM"/>
    </source>
</evidence>
<organism evidence="2 3">
    <name type="scientific">Saccharomycopsis crataegensis</name>
    <dbReference type="NCBI Taxonomy" id="43959"/>
    <lineage>
        <taxon>Eukaryota</taxon>
        <taxon>Fungi</taxon>
        <taxon>Dikarya</taxon>
        <taxon>Ascomycota</taxon>
        <taxon>Saccharomycotina</taxon>
        <taxon>Saccharomycetes</taxon>
        <taxon>Saccharomycopsidaceae</taxon>
        <taxon>Saccharomycopsis</taxon>
    </lineage>
</organism>
<dbReference type="InterPro" id="IPR036322">
    <property type="entry name" value="WD40_repeat_dom_sf"/>
</dbReference>
<dbReference type="EMBL" id="BTFZ01000001">
    <property type="protein sequence ID" value="GMM32999.1"/>
    <property type="molecule type" value="Genomic_DNA"/>
</dbReference>
<accession>A0AAV5QF84</accession>
<name>A0AAV5QF84_9ASCO</name>
<evidence type="ECO:0000313" key="3">
    <source>
        <dbReference type="Proteomes" id="UP001360560"/>
    </source>
</evidence>
<evidence type="ECO:0000256" key="1">
    <source>
        <dbReference type="SAM" id="MobiDB-lite"/>
    </source>
</evidence>
<dbReference type="Proteomes" id="UP001360560">
    <property type="component" value="Unassembled WGS sequence"/>
</dbReference>
<dbReference type="RefSeq" id="XP_064849999.1">
    <property type="nucleotide sequence ID" value="XM_064993927.1"/>
</dbReference>
<protein>
    <recommendedName>
        <fullName evidence="4">Small-subunit processome Utp12 domain-containing protein</fullName>
    </recommendedName>
</protein>
<sequence length="667" mass="76261">MSLAKVRNREFCILNDTLSSNQQTVYYAYGFNKEIRSEINIYSINKSLITNDSDETVPSLKIHNKIQYGKNENITFLGFLNCQQESEKQSNNKRKLDDDSETVRTQTFLVVILSNKSILVYDVSGDSKDELEPVEIKMKNDIKSATSSGDRFWILDSQNNIECYSVLGAIKKSLQKYKVSTKKHADSHLVSTTDDGMLIISYDSTSSEISVDTFNSSTGKVEKSNKISIEINLEDADEDSDVEEDESEGNVISAIQVSKIHDDLVYLKFSKDDGHIYIYSISTNKITHRLNSVEPIVDFKVFRIKNMEYVISSNFNPDDEAAANSFALFKCVFRRNATNINTTVQINYRGVPKNLEISSLEAFTNSEVISVIEKNTKATSFNVEEILASKEKIVNLDINVKYDETDIVKSINTLDITTPAKKKKSKPKRKKRVVITGNETIDELFREFKSIQNDVEKLVDFSIKNNYNVPLIKTILKNSGNEDVDNILNCYMKHFFKNPEADMTYLKLYNWFRMILIYNGGYIIKNAAEQKKKIQMLKKFQTVVRENNNHLNDFLNLQGKLSLLKSQYELRNQIYSSSTKENNRYSDDFDDDDAVLVNGNATKTHNQLLNNVIKEGQAVDSNEGVQLIEDDAIIYENGEVDEKVDDDDVEQDEENNMEELSDEEDDE</sequence>
<dbReference type="AlphaFoldDB" id="A0AAV5QF84"/>
<reference evidence="2 3" key="1">
    <citation type="journal article" date="2023" name="Elife">
        <title>Identification of key yeast species and microbe-microbe interactions impacting larval growth of Drosophila in the wild.</title>
        <authorList>
            <person name="Mure A."/>
            <person name="Sugiura Y."/>
            <person name="Maeda R."/>
            <person name="Honda K."/>
            <person name="Sakurai N."/>
            <person name="Takahashi Y."/>
            <person name="Watada M."/>
            <person name="Katoh T."/>
            <person name="Gotoh A."/>
            <person name="Gotoh Y."/>
            <person name="Taniguchi I."/>
            <person name="Nakamura K."/>
            <person name="Hayashi T."/>
            <person name="Katayama T."/>
            <person name="Uemura T."/>
            <person name="Hattori Y."/>
        </authorList>
    </citation>
    <scope>NUCLEOTIDE SEQUENCE [LARGE SCALE GENOMIC DNA]</scope>
    <source>
        <strain evidence="2 3">SC-9</strain>
    </source>
</reference>